<comment type="caution">
    <text evidence="3">The sequence shown here is derived from an EMBL/GenBank/DDBJ whole genome shotgun (WGS) entry which is preliminary data.</text>
</comment>
<organism evidence="3 4">
    <name type="scientific">Polyrhizophydium stewartii</name>
    <dbReference type="NCBI Taxonomy" id="2732419"/>
    <lineage>
        <taxon>Eukaryota</taxon>
        <taxon>Fungi</taxon>
        <taxon>Fungi incertae sedis</taxon>
        <taxon>Chytridiomycota</taxon>
        <taxon>Chytridiomycota incertae sedis</taxon>
        <taxon>Chytridiomycetes</taxon>
        <taxon>Rhizophydiales</taxon>
        <taxon>Rhizophydiales incertae sedis</taxon>
        <taxon>Polyrhizophydium</taxon>
    </lineage>
</organism>
<dbReference type="Gene3D" id="1.10.472.10">
    <property type="entry name" value="Cyclin-like"/>
    <property type="match status" value="2"/>
</dbReference>
<name>A0ABR4N406_9FUNG</name>
<dbReference type="CDD" id="cd20532">
    <property type="entry name" value="CYCLIN_CCNL_rpt1"/>
    <property type="match status" value="1"/>
</dbReference>
<keyword evidence="1" id="KW-0195">Cyclin</keyword>
<evidence type="ECO:0000313" key="4">
    <source>
        <dbReference type="Proteomes" id="UP001527925"/>
    </source>
</evidence>
<keyword evidence="4" id="KW-1185">Reference proteome</keyword>
<dbReference type="EMBL" id="JADGIZ020000035">
    <property type="protein sequence ID" value="KAL2914273.1"/>
    <property type="molecule type" value="Genomic_DNA"/>
</dbReference>
<dbReference type="InterPro" id="IPR006671">
    <property type="entry name" value="Cyclin_N"/>
</dbReference>
<dbReference type="SUPFAM" id="SSF47954">
    <property type="entry name" value="Cyclin-like"/>
    <property type="match status" value="2"/>
</dbReference>
<dbReference type="CDD" id="cd20533">
    <property type="entry name" value="CYCLIN_CCNL_rpt2"/>
    <property type="match status" value="1"/>
</dbReference>
<dbReference type="PIRSF" id="PIRSF036580">
    <property type="entry name" value="Cyclin_L"/>
    <property type="match status" value="1"/>
</dbReference>
<proteinExistence type="inferred from homology"/>
<accession>A0ABR4N406</accession>
<reference evidence="3 4" key="1">
    <citation type="submission" date="2023-09" db="EMBL/GenBank/DDBJ databases">
        <title>Pangenome analysis of Batrachochytrium dendrobatidis and related Chytrids.</title>
        <authorList>
            <person name="Yacoub M.N."/>
            <person name="Stajich J.E."/>
            <person name="James T.Y."/>
        </authorList>
    </citation>
    <scope>NUCLEOTIDE SEQUENCE [LARGE SCALE GENOMIC DNA]</scope>
    <source>
        <strain evidence="3 4">JEL0888</strain>
    </source>
</reference>
<feature type="domain" description="Cyclin-like" evidence="2">
    <location>
        <begin position="40"/>
        <end position="143"/>
    </location>
</feature>
<dbReference type="PANTHER" id="PTHR10026">
    <property type="entry name" value="CYCLIN"/>
    <property type="match status" value="1"/>
</dbReference>
<dbReference type="InterPro" id="IPR013763">
    <property type="entry name" value="Cyclin-like_dom"/>
</dbReference>
<gene>
    <name evidence="3" type="ORF">HK105_206219</name>
</gene>
<dbReference type="SMART" id="SM00385">
    <property type="entry name" value="CYCLIN"/>
    <property type="match status" value="2"/>
</dbReference>
<evidence type="ECO:0000256" key="1">
    <source>
        <dbReference type="RuleBase" id="RU000383"/>
    </source>
</evidence>
<protein>
    <recommendedName>
        <fullName evidence="2">Cyclin-like domain-containing protein</fullName>
    </recommendedName>
</protein>
<sequence>MSALSLANTQPTLAQLVAPPSQTDGVPVATERCLRILGAELINSASLLLSLPQVASSTAQVLFQRFFFCASFRDNSVLRIASACLFLSTKLEECPRKPRDLINVFNFLCQLRRGHTPTILDVDFPKYTAIKNDMMDGEMHLLAKLGFNVHVQHPHGFMINYLQSLDLTSNKELMQRAWNYLNDSGRTLAVVLFQPPTIAAASIYMAANDVGEPLPLSPPWWEVFDAPLEDLQTIEALLRTMYATKVPKSLPLEEPIQVAATR</sequence>
<dbReference type="Pfam" id="PF00134">
    <property type="entry name" value="Cyclin_N"/>
    <property type="match status" value="1"/>
</dbReference>
<dbReference type="InterPro" id="IPR043198">
    <property type="entry name" value="Cyclin/Ssn8"/>
</dbReference>
<dbReference type="InterPro" id="IPR036915">
    <property type="entry name" value="Cyclin-like_sf"/>
</dbReference>
<evidence type="ECO:0000313" key="3">
    <source>
        <dbReference type="EMBL" id="KAL2914273.1"/>
    </source>
</evidence>
<feature type="domain" description="Cyclin-like" evidence="2">
    <location>
        <begin position="156"/>
        <end position="243"/>
    </location>
</feature>
<comment type="similarity">
    <text evidence="1">Belongs to the cyclin family.</text>
</comment>
<dbReference type="Proteomes" id="UP001527925">
    <property type="component" value="Unassembled WGS sequence"/>
</dbReference>
<evidence type="ECO:0000259" key="2">
    <source>
        <dbReference type="SMART" id="SM00385"/>
    </source>
</evidence>